<proteinExistence type="predicted"/>
<dbReference type="InterPro" id="IPR036390">
    <property type="entry name" value="WH_DNA-bd_sf"/>
</dbReference>
<name>X1GZG3_9ZZZZ</name>
<comment type="caution">
    <text evidence="5">The sequence shown here is derived from an EMBL/GenBank/DDBJ whole genome shotgun (WGS) entry which is preliminary data.</text>
</comment>
<dbReference type="EMBL" id="BARU01021870">
    <property type="protein sequence ID" value="GAH50250.1"/>
    <property type="molecule type" value="Genomic_DNA"/>
</dbReference>
<dbReference type="InterPro" id="IPR000524">
    <property type="entry name" value="Tscrpt_reg_HTH_GntR"/>
</dbReference>
<accession>X1GZG3</accession>
<dbReference type="GO" id="GO:0003677">
    <property type="term" value="F:DNA binding"/>
    <property type="evidence" value="ECO:0007669"/>
    <property type="project" value="UniProtKB-KW"/>
</dbReference>
<dbReference type="GO" id="GO:0003700">
    <property type="term" value="F:DNA-binding transcription factor activity"/>
    <property type="evidence" value="ECO:0007669"/>
    <property type="project" value="InterPro"/>
</dbReference>
<reference evidence="5" key="1">
    <citation type="journal article" date="2014" name="Front. Microbiol.">
        <title>High frequency of phylogenetically diverse reductive dehalogenase-homologous genes in deep subseafloor sedimentary metagenomes.</title>
        <authorList>
            <person name="Kawai M."/>
            <person name="Futagami T."/>
            <person name="Toyoda A."/>
            <person name="Takaki Y."/>
            <person name="Nishi S."/>
            <person name="Hori S."/>
            <person name="Arai W."/>
            <person name="Tsubouchi T."/>
            <person name="Morono Y."/>
            <person name="Uchiyama I."/>
            <person name="Ito T."/>
            <person name="Fujiyama A."/>
            <person name="Inagaki F."/>
            <person name="Takami H."/>
        </authorList>
    </citation>
    <scope>NUCLEOTIDE SEQUENCE</scope>
    <source>
        <strain evidence="5">Expedition CK06-06</strain>
    </source>
</reference>
<dbReference type="InterPro" id="IPR036388">
    <property type="entry name" value="WH-like_DNA-bd_sf"/>
</dbReference>
<sequence length="124" mass="13577">MFITISPEAPTPIYKQIISQVRRAIAVGEIKPGDPLPTVRQLAGDLGVNFNTVANAYRALAQEGLVETHQGRGARVIASAKSQYDEHEARGSLEGFLTEMMLAGKSDEEIIELVADRLRQMREG</sequence>
<dbReference type="SMART" id="SM00345">
    <property type="entry name" value="HTH_GNTR"/>
    <property type="match status" value="1"/>
</dbReference>
<evidence type="ECO:0000313" key="5">
    <source>
        <dbReference type="EMBL" id="GAH50250.1"/>
    </source>
</evidence>
<dbReference type="CDD" id="cd07377">
    <property type="entry name" value="WHTH_GntR"/>
    <property type="match status" value="1"/>
</dbReference>
<keyword evidence="2" id="KW-0238">DNA-binding</keyword>
<organism evidence="5">
    <name type="scientific">marine sediment metagenome</name>
    <dbReference type="NCBI Taxonomy" id="412755"/>
    <lineage>
        <taxon>unclassified sequences</taxon>
        <taxon>metagenomes</taxon>
        <taxon>ecological metagenomes</taxon>
    </lineage>
</organism>
<dbReference type="Gene3D" id="1.10.10.10">
    <property type="entry name" value="Winged helix-like DNA-binding domain superfamily/Winged helix DNA-binding domain"/>
    <property type="match status" value="1"/>
</dbReference>
<dbReference type="PROSITE" id="PS50949">
    <property type="entry name" value="HTH_GNTR"/>
    <property type="match status" value="1"/>
</dbReference>
<evidence type="ECO:0000256" key="2">
    <source>
        <dbReference type="ARBA" id="ARBA00023125"/>
    </source>
</evidence>
<evidence type="ECO:0000259" key="4">
    <source>
        <dbReference type="PROSITE" id="PS50949"/>
    </source>
</evidence>
<dbReference type="AlphaFoldDB" id="X1GZG3"/>
<dbReference type="PANTHER" id="PTHR38445">
    <property type="entry name" value="HTH-TYPE TRANSCRIPTIONAL REPRESSOR YTRA"/>
    <property type="match status" value="1"/>
</dbReference>
<dbReference type="Pfam" id="PF00392">
    <property type="entry name" value="GntR"/>
    <property type="match status" value="1"/>
</dbReference>
<dbReference type="PANTHER" id="PTHR38445:SF9">
    <property type="entry name" value="HTH-TYPE TRANSCRIPTIONAL REPRESSOR YTRA"/>
    <property type="match status" value="1"/>
</dbReference>
<feature type="domain" description="HTH gntR-type" evidence="4">
    <location>
        <begin position="11"/>
        <end position="79"/>
    </location>
</feature>
<dbReference type="SUPFAM" id="SSF46785">
    <property type="entry name" value="Winged helix' DNA-binding domain"/>
    <property type="match status" value="1"/>
</dbReference>
<protein>
    <recommendedName>
        <fullName evidence="4">HTH gntR-type domain-containing protein</fullName>
    </recommendedName>
</protein>
<keyword evidence="1" id="KW-0805">Transcription regulation</keyword>
<evidence type="ECO:0000256" key="1">
    <source>
        <dbReference type="ARBA" id="ARBA00023015"/>
    </source>
</evidence>
<gene>
    <name evidence="5" type="ORF">S03H2_35719</name>
</gene>
<evidence type="ECO:0000256" key="3">
    <source>
        <dbReference type="ARBA" id="ARBA00023163"/>
    </source>
</evidence>
<keyword evidence="3" id="KW-0804">Transcription</keyword>